<feature type="domain" description="Solute-binding protein family 3/N-terminal" evidence="6">
    <location>
        <begin position="43"/>
        <end position="266"/>
    </location>
</feature>
<proteinExistence type="inferred from homology"/>
<dbReference type="InterPro" id="IPR001638">
    <property type="entry name" value="Solute-binding_3/MltF_N"/>
</dbReference>
<comment type="similarity">
    <text evidence="2 4">Belongs to the bacterial solute-binding protein 3 family.</text>
</comment>
<organism evidence="7">
    <name type="scientific">Collimonas fungivorans</name>
    <dbReference type="NCBI Taxonomy" id="158899"/>
    <lineage>
        <taxon>Bacteria</taxon>
        <taxon>Pseudomonadati</taxon>
        <taxon>Pseudomonadota</taxon>
        <taxon>Betaproteobacteria</taxon>
        <taxon>Burkholderiales</taxon>
        <taxon>Oxalobacteraceae</taxon>
        <taxon>Collimonas</taxon>
    </lineage>
</organism>
<evidence type="ECO:0000256" key="2">
    <source>
        <dbReference type="ARBA" id="ARBA00010333"/>
    </source>
</evidence>
<reference evidence="7 8" key="1">
    <citation type="submission" date="2015-11" db="EMBL/GenBank/DDBJ databases">
        <title>Exploring the genomic traits of fungus-feeding bacterial genus Collimonas.</title>
        <authorList>
            <person name="Song C."/>
            <person name="Schmidt R."/>
            <person name="de Jager V."/>
            <person name="Krzyzanowska D."/>
            <person name="Jongedijk E."/>
            <person name="Cankar K."/>
            <person name="Beekwilder J."/>
            <person name="van Veen A."/>
            <person name="de Boer W."/>
            <person name="van Veen J.A."/>
            <person name="Garbeva P."/>
        </authorList>
    </citation>
    <scope>NUCLEOTIDE SEQUENCE [LARGE SCALE GENOMIC DNA]</scope>
    <source>
        <strain evidence="7 8">Ter6</strain>
    </source>
</reference>
<dbReference type="PANTHER" id="PTHR35936">
    <property type="entry name" value="MEMBRANE-BOUND LYTIC MUREIN TRANSGLYCOSYLASE F"/>
    <property type="match status" value="1"/>
</dbReference>
<dbReference type="PANTHER" id="PTHR35936:SF17">
    <property type="entry name" value="ARGININE-BINDING EXTRACELLULAR PROTEIN ARTP"/>
    <property type="match status" value="1"/>
</dbReference>
<sequence length="266" mass="28844">MYGYIKKETKMKIRLLHFLAVALLAIGLCACEKPANTAPTPKVYRVGMNAAFAPFGSVDTNGKIVGFDVDIMQAVADQAGIKIVWVNTPWEGIFSTLANADIDIIASGVTITDERKQSMLFSDPYFEAKQVILVSPGKKIGSPDDLKQAHRVGVTAGTSADTIMQKMLGKTSNALVRFESLPLLLKEVDNGGVDAAVGDNGAVANHLKFNKDKGFKLIESDKFEKEYYGIAVRPADTDLMAKINNALKALHSNGSYDKIYASYFAK</sequence>
<name>A0A127PJA1_9BURK</name>
<gene>
    <name evidence="7" type="ORF">CFter6_5329</name>
</gene>
<dbReference type="PROSITE" id="PS01039">
    <property type="entry name" value="SBP_BACTERIAL_3"/>
    <property type="match status" value="1"/>
</dbReference>
<feature type="chain" id="PRO_5007277093" evidence="5">
    <location>
        <begin position="31"/>
        <end position="266"/>
    </location>
</feature>
<dbReference type="Proteomes" id="UP000072421">
    <property type="component" value="Chromosome"/>
</dbReference>
<evidence type="ECO:0000256" key="5">
    <source>
        <dbReference type="SAM" id="SignalP"/>
    </source>
</evidence>
<evidence type="ECO:0000256" key="1">
    <source>
        <dbReference type="ARBA" id="ARBA00004196"/>
    </source>
</evidence>
<dbReference type="PATRIC" id="fig|158899.10.peg.5249"/>
<evidence type="ECO:0000313" key="7">
    <source>
        <dbReference type="EMBL" id="AMO97896.1"/>
    </source>
</evidence>
<accession>A0A127PJA1</accession>
<keyword evidence="3 5" id="KW-0732">Signal</keyword>
<evidence type="ECO:0000256" key="4">
    <source>
        <dbReference type="RuleBase" id="RU003744"/>
    </source>
</evidence>
<dbReference type="EMBL" id="CP013232">
    <property type="protein sequence ID" value="AMO97896.1"/>
    <property type="molecule type" value="Genomic_DNA"/>
</dbReference>
<dbReference type="SUPFAM" id="SSF53850">
    <property type="entry name" value="Periplasmic binding protein-like II"/>
    <property type="match status" value="1"/>
</dbReference>
<feature type="signal peptide" evidence="5">
    <location>
        <begin position="1"/>
        <end position="30"/>
    </location>
</feature>
<evidence type="ECO:0000313" key="8">
    <source>
        <dbReference type="Proteomes" id="UP000072421"/>
    </source>
</evidence>
<dbReference type="GO" id="GO:0030313">
    <property type="term" value="C:cell envelope"/>
    <property type="evidence" value="ECO:0007669"/>
    <property type="project" value="UniProtKB-SubCell"/>
</dbReference>
<evidence type="ECO:0000259" key="6">
    <source>
        <dbReference type="SMART" id="SM00062"/>
    </source>
</evidence>
<dbReference type="SMART" id="SM00062">
    <property type="entry name" value="PBPb"/>
    <property type="match status" value="1"/>
</dbReference>
<dbReference type="InterPro" id="IPR018313">
    <property type="entry name" value="SBP_3_CS"/>
</dbReference>
<dbReference type="Pfam" id="PF00497">
    <property type="entry name" value="SBP_bac_3"/>
    <property type="match status" value="1"/>
</dbReference>
<dbReference type="CDD" id="cd13624">
    <property type="entry name" value="PBP2_Arg_Lys_His"/>
    <property type="match status" value="1"/>
</dbReference>
<dbReference type="AlphaFoldDB" id="A0A127PJA1"/>
<dbReference type="Gene3D" id="3.40.190.10">
    <property type="entry name" value="Periplasmic binding protein-like II"/>
    <property type="match status" value="2"/>
</dbReference>
<comment type="subcellular location">
    <subcellularLocation>
        <location evidence="1">Cell envelope</location>
    </subcellularLocation>
</comment>
<dbReference type="PROSITE" id="PS51257">
    <property type="entry name" value="PROKAR_LIPOPROTEIN"/>
    <property type="match status" value="1"/>
</dbReference>
<evidence type="ECO:0000256" key="3">
    <source>
        <dbReference type="ARBA" id="ARBA00022729"/>
    </source>
</evidence>
<protein>
    <submittedName>
        <fullName evidence="7">Bacterial extracellular solute-binding s, 3 family protein</fullName>
    </submittedName>
</protein>